<organism evidence="1 2">
    <name type="scientific">Necator americanus</name>
    <name type="common">Human hookworm</name>
    <dbReference type="NCBI Taxonomy" id="51031"/>
    <lineage>
        <taxon>Eukaryota</taxon>
        <taxon>Metazoa</taxon>
        <taxon>Ecdysozoa</taxon>
        <taxon>Nematoda</taxon>
        <taxon>Chromadorea</taxon>
        <taxon>Rhabditida</taxon>
        <taxon>Rhabditina</taxon>
        <taxon>Rhabditomorpha</taxon>
        <taxon>Strongyloidea</taxon>
        <taxon>Ancylostomatidae</taxon>
        <taxon>Bunostominae</taxon>
        <taxon>Necator</taxon>
    </lineage>
</organism>
<evidence type="ECO:0000313" key="1">
    <source>
        <dbReference type="EMBL" id="KAK6759361.1"/>
    </source>
</evidence>
<proteinExistence type="predicted"/>
<accession>A0ABR1EBI9</accession>
<keyword evidence="2" id="KW-1185">Reference proteome</keyword>
<protein>
    <recommendedName>
        <fullName evidence="3">PiggyBac transposable element-derived protein domain-containing protein</fullName>
    </recommendedName>
</protein>
<dbReference type="EMBL" id="JAVFWL010000006">
    <property type="protein sequence ID" value="KAK6759361.1"/>
    <property type="molecule type" value="Genomic_DNA"/>
</dbReference>
<sequence length="100" mass="11638">MSNSLHGSTSVNAASLGHHKNRKFYKWSTNNVFEISLYDYKRGMVLRLPAKQNRNESSYNEREIFVFSTYLTVNPEEMRSKYPTSILCINSNVWTGIRVI</sequence>
<gene>
    <name evidence="1" type="primary">Necator_chrX.g21296</name>
    <name evidence="1" type="ORF">RB195_021135</name>
</gene>
<reference evidence="1 2" key="1">
    <citation type="submission" date="2023-08" db="EMBL/GenBank/DDBJ databases">
        <title>A Necator americanus chromosomal reference genome.</title>
        <authorList>
            <person name="Ilik V."/>
            <person name="Petrzelkova K.J."/>
            <person name="Pardy F."/>
            <person name="Fuh T."/>
            <person name="Niatou-Singa F.S."/>
            <person name="Gouil Q."/>
            <person name="Baker L."/>
            <person name="Ritchie M.E."/>
            <person name="Jex A.R."/>
            <person name="Gazzola D."/>
            <person name="Li H."/>
            <person name="Toshio Fujiwara R."/>
            <person name="Zhan B."/>
            <person name="Aroian R.V."/>
            <person name="Pafco B."/>
            <person name="Schwarz E.M."/>
        </authorList>
    </citation>
    <scope>NUCLEOTIDE SEQUENCE [LARGE SCALE GENOMIC DNA]</scope>
    <source>
        <strain evidence="1 2">Aroian</strain>
        <tissue evidence="1">Whole animal</tissue>
    </source>
</reference>
<dbReference type="Proteomes" id="UP001303046">
    <property type="component" value="Unassembled WGS sequence"/>
</dbReference>
<evidence type="ECO:0008006" key="3">
    <source>
        <dbReference type="Google" id="ProtNLM"/>
    </source>
</evidence>
<name>A0ABR1EBI9_NECAM</name>
<evidence type="ECO:0000313" key="2">
    <source>
        <dbReference type="Proteomes" id="UP001303046"/>
    </source>
</evidence>
<comment type="caution">
    <text evidence="1">The sequence shown here is derived from an EMBL/GenBank/DDBJ whole genome shotgun (WGS) entry which is preliminary data.</text>
</comment>